<proteinExistence type="predicted"/>
<dbReference type="AlphaFoldDB" id="L1IE06"/>
<reference evidence="3" key="3">
    <citation type="submission" date="2015-06" db="UniProtKB">
        <authorList>
            <consortium name="EnsemblProtists"/>
        </authorList>
    </citation>
    <scope>IDENTIFICATION</scope>
</reference>
<evidence type="ECO:0000313" key="4">
    <source>
        <dbReference type="Proteomes" id="UP000011087"/>
    </source>
</evidence>
<dbReference type="KEGG" id="gtt:GUITHDRAFT_119386"/>
<sequence>MKEKRNVGKWKEHSHQLFSITTEPPRLLRCIDAPGFADTNGPEVKIVNAVNMFELMRMSKYGGLSILALESREGSFLARDHQDSDQVVQCYAKWRTHVLQNHDSGRSQERKSRLAELNSDL</sequence>
<accession>L1IE06</accession>
<evidence type="ECO:0000313" key="2">
    <source>
        <dbReference type="EMBL" id="EKX34463.1"/>
    </source>
</evidence>
<dbReference type="Proteomes" id="UP000011087">
    <property type="component" value="Unassembled WGS sequence"/>
</dbReference>
<name>L1IE06_GUITC</name>
<evidence type="ECO:0000313" key="3">
    <source>
        <dbReference type="EnsemblProtists" id="EKX34463"/>
    </source>
</evidence>
<gene>
    <name evidence="2" type="ORF">GUITHDRAFT_119386</name>
</gene>
<feature type="region of interest" description="Disordered" evidence="1">
    <location>
        <begin position="101"/>
        <end position="121"/>
    </location>
</feature>
<feature type="compositionally biased region" description="Basic and acidic residues" evidence="1">
    <location>
        <begin position="103"/>
        <end position="114"/>
    </location>
</feature>
<evidence type="ECO:0000256" key="1">
    <source>
        <dbReference type="SAM" id="MobiDB-lite"/>
    </source>
</evidence>
<dbReference type="EMBL" id="JH993109">
    <property type="protein sequence ID" value="EKX34463.1"/>
    <property type="molecule type" value="Genomic_DNA"/>
</dbReference>
<reference evidence="4" key="2">
    <citation type="submission" date="2012-11" db="EMBL/GenBank/DDBJ databases">
        <authorList>
            <person name="Kuo A."/>
            <person name="Curtis B.A."/>
            <person name="Tanifuji G."/>
            <person name="Burki F."/>
            <person name="Gruber A."/>
            <person name="Irimia M."/>
            <person name="Maruyama S."/>
            <person name="Arias M.C."/>
            <person name="Ball S.G."/>
            <person name="Gile G.H."/>
            <person name="Hirakawa Y."/>
            <person name="Hopkins J.F."/>
            <person name="Rensing S.A."/>
            <person name="Schmutz J."/>
            <person name="Symeonidi A."/>
            <person name="Elias M."/>
            <person name="Eveleigh R.J."/>
            <person name="Herman E.K."/>
            <person name="Klute M.J."/>
            <person name="Nakayama T."/>
            <person name="Obornik M."/>
            <person name="Reyes-Prieto A."/>
            <person name="Armbrust E.V."/>
            <person name="Aves S.J."/>
            <person name="Beiko R.G."/>
            <person name="Coutinho P."/>
            <person name="Dacks J.B."/>
            <person name="Durnford D.G."/>
            <person name="Fast N.M."/>
            <person name="Green B.R."/>
            <person name="Grisdale C."/>
            <person name="Hempe F."/>
            <person name="Henrissat B."/>
            <person name="Hoppner M.P."/>
            <person name="Ishida K.-I."/>
            <person name="Kim E."/>
            <person name="Koreny L."/>
            <person name="Kroth P.G."/>
            <person name="Liu Y."/>
            <person name="Malik S.-B."/>
            <person name="Maier U.G."/>
            <person name="McRose D."/>
            <person name="Mock T."/>
            <person name="Neilson J.A."/>
            <person name="Onodera N.T."/>
            <person name="Poole A.M."/>
            <person name="Pritham E.J."/>
            <person name="Richards T.A."/>
            <person name="Rocap G."/>
            <person name="Roy S.W."/>
            <person name="Sarai C."/>
            <person name="Schaack S."/>
            <person name="Shirato S."/>
            <person name="Slamovits C.H."/>
            <person name="Spencer D.F."/>
            <person name="Suzuki S."/>
            <person name="Worden A.Z."/>
            <person name="Zauner S."/>
            <person name="Barry K."/>
            <person name="Bell C."/>
            <person name="Bharti A.K."/>
            <person name="Crow J.A."/>
            <person name="Grimwood J."/>
            <person name="Kramer R."/>
            <person name="Lindquist E."/>
            <person name="Lucas S."/>
            <person name="Salamov A."/>
            <person name="McFadden G.I."/>
            <person name="Lane C.E."/>
            <person name="Keeling P.J."/>
            <person name="Gray M.W."/>
            <person name="Grigoriev I.V."/>
            <person name="Archibald J.M."/>
        </authorList>
    </citation>
    <scope>NUCLEOTIDE SEQUENCE</scope>
    <source>
        <strain evidence="4">CCMP2712</strain>
    </source>
</reference>
<keyword evidence="4" id="KW-1185">Reference proteome</keyword>
<protein>
    <submittedName>
        <fullName evidence="2 3">Uncharacterized protein</fullName>
    </submittedName>
</protein>
<dbReference type="GeneID" id="17291185"/>
<dbReference type="PaxDb" id="55529-EKX34463"/>
<organism evidence="2">
    <name type="scientific">Guillardia theta (strain CCMP2712)</name>
    <name type="common">Cryptophyte</name>
    <dbReference type="NCBI Taxonomy" id="905079"/>
    <lineage>
        <taxon>Eukaryota</taxon>
        <taxon>Cryptophyceae</taxon>
        <taxon>Pyrenomonadales</taxon>
        <taxon>Geminigeraceae</taxon>
        <taxon>Guillardia</taxon>
    </lineage>
</organism>
<dbReference type="RefSeq" id="XP_005821443.1">
    <property type="nucleotide sequence ID" value="XM_005821386.1"/>
</dbReference>
<dbReference type="EnsemblProtists" id="EKX34463">
    <property type="protein sequence ID" value="EKX34463"/>
    <property type="gene ID" value="GUITHDRAFT_119386"/>
</dbReference>
<dbReference type="HOGENOM" id="CLU_2042529_0_0_1"/>
<reference evidence="2 4" key="1">
    <citation type="journal article" date="2012" name="Nature">
        <title>Algal genomes reveal evolutionary mosaicism and the fate of nucleomorphs.</title>
        <authorList>
            <consortium name="DOE Joint Genome Institute"/>
            <person name="Curtis B.A."/>
            <person name="Tanifuji G."/>
            <person name="Burki F."/>
            <person name="Gruber A."/>
            <person name="Irimia M."/>
            <person name="Maruyama S."/>
            <person name="Arias M.C."/>
            <person name="Ball S.G."/>
            <person name="Gile G.H."/>
            <person name="Hirakawa Y."/>
            <person name="Hopkins J.F."/>
            <person name="Kuo A."/>
            <person name="Rensing S.A."/>
            <person name="Schmutz J."/>
            <person name="Symeonidi A."/>
            <person name="Elias M."/>
            <person name="Eveleigh R.J."/>
            <person name="Herman E.K."/>
            <person name="Klute M.J."/>
            <person name="Nakayama T."/>
            <person name="Obornik M."/>
            <person name="Reyes-Prieto A."/>
            <person name="Armbrust E.V."/>
            <person name="Aves S.J."/>
            <person name="Beiko R.G."/>
            <person name="Coutinho P."/>
            <person name="Dacks J.B."/>
            <person name="Durnford D.G."/>
            <person name="Fast N.M."/>
            <person name="Green B.R."/>
            <person name="Grisdale C.J."/>
            <person name="Hempel F."/>
            <person name="Henrissat B."/>
            <person name="Hoppner M.P."/>
            <person name="Ishida K."/>
            <person name="Kim E."/>
            <person name="Koreny L."/>
            <person name="Kroth P.G."/>
            <person name="Liu Y."/>
            <person name="Malik S.B."/>
            <person name="Maier U.G."/>
            <person name="McRose D."/>
            <person name="Mock T."/>
            <person name="Neilson J.A."/>
            <person name="Onodera N.T."/>
            <person name="Poole A.M."/>
            <person name="Pritham E.J."/>
            <person name="Richards T.A."/>
            <person name="Rocap G."/>
            <person name="Roy S.W."/>
            <person name="Sarai C."/>
            <person name="Schaack S."/>
            <person name="Shirato S."/>
            <person name="Slamovits C.H."/>
            <person name="Spencer D.F."/>
            <person name="Suzuki S."/>
            <person name="Worden A.Z."/>
            <person name="Zauner S."/>
            <person name="Barry K."/>
            <person name="Bell C."/>
            <person name="Bharti A.K."/>
            <person name="Crow J.A."/>
            <person name="Grimwood J."/>
            <person name="Kramer R."/>
            <person name="Lindquist E."/>
            <person name="Lucas S."/>
            <person name="Salamov A."/>
            <person name="McFadden G.I."/>
            <person name="Lane C.E."/>
            <person name="Keeling P.J."/>
            <person name="Gray M.W."/>
            <person name="Grigoriev I.V."/>
            <person name="Archibald J.M."/>
        </authorList>
    </citation>
    <scope>NUCLEOTIDE SEQUENCE</scope>
    <source>
        <strain evidence="2 4">CCMP2712</strain>
    </source>
</reference>